<dbReference type="OrthoDB" id="363185at2759"/>
<evidence type="ECO:0000256" key="4">
    <source>
        <dbReference type="ARBA" id="ARBA00004659"/>
    </source>
</evidence>
<name>M3C1M9_SPHMS</name>
<comment type="similarity">
    <text evidence="5">Belongs to the purine/pyrimidine phosphoribosyltransferase family.</text>
</comment>
<dbReference type="Proteomes" id="UP000016931">
    <property type="component" value="Unassembled WGS sequence"/>
</dbReference>
<dbReference type="GeneID" id="27906737"/>
<comment type="subunit">
    <text evidence="6">Homodimer.</text>
</comment>
<evidence type="ECO:0000256" key="6">
    <source>
        <dbReference type="ARBA" id="ARBA00011738"/>
    </source>
</evidence>
<dbReference type="InterPro" id="IPR029057">
    <property type="entry name" value="PRTase-like"/>
</dbReference>
<gene>
    <name evidence="14" type="ORF">SEPMUDRAFT_62388</name>
</gene>
<dbReference type="GO" id="GO:0016208">
    <property type="term" value="F:AMP binding"/>
    <property type="evidence" value="ECO:0007669"/>
    <property type="project" value="TreeGrafter"/>
</dbReference>
<feature type="compositionally biased region" description="Low complexity" evidence="12">
    <location>
        <begin position="44"/>
        <end position="53"/>
    </location>
</feature>
<sequence>MSAGAPSQSIVNATKAAQHAPDNTVNNAADVAATSAHPPPNAPDPTAADSTTPKRVKTSHNGPEGGLAATAASGTSQLASLKVKLKSGLRQYPDFPSPGILFEDIMPLFSNHDLHQNLITALELQLVDTFGPHHGIDVVVGLESRGFLFGPTLAWKIGAGFVPVRKQGKLPGQCITEEYQKEYGSDSFQMQGDAIKKGAKVVIVDDIIATGGTAAAAGNLVQKLGGELVGYVFIMELDFLKGRDKLNAPVHTLLSGQDEALASK</sequence>
<dbReference type="EMBL" id="KB456262">
    <property type="protein sequence ID" value="EMF14216.1"/>
    <property type="molecule type" value="Genomic_DNA"/>
</dbReference>
<dbReference type="GO" id="GO:0006168">
    <property type="term" value="P:adenine salvage"/>
    <property type="evidence" value="ECO:0007669"/>
    <property type="project" value="InterPro"/>
</dbReference>
<organism evidence="14 15">
    <name type="scientific">Sphaerulina musiva (strain SO2202)</name>
    <name type="common">Poplar stem canker fungus</name>
    <name type="synonym">Septoria musiva</name>
    <dbReference type="NCBI Taxonomy" id="692275"/>
    <lineage>
        <taxon>Eukaryota</taxon>
        <taxon>Fungi</taxon>
        <taxon>Dikarya</taxon>
        <taxon>Ascomycota</taxon>
        <taxon>Pezizomycotina</taxon>
        <taxon>Dothideomycetes</taxon>
        <taxon>Dothideomycetidae</taxon>
        <taxon>Mycosphaerellales</taxon>
        <taxon>Mycosphaerellaceae</taxon>
        <taxon>Sphaerulina</taxon>
    </lineage>
</organism>
<keyword evidence="10 14" id="KW-0808">Transferase</keyword>
<evidence type="ECO:0000256" key="8">
    <source>
        <dbReference type="ARBA" id="ARBA00022490"/>
    </source>
</evidence>
<dbReference type="NCBIfam" id="NF002636">
    <property type="entry name" value="PRK02304.1-5"/>
    <property type="match status" value="1"/>
</dbReference>
<dbReference type="InterPro" id="IPR005764">
    <property type="entry name" value="Ade_phspho_trans"/>
</dbReference>
<dbReference type="GO" id="GO:0044209">
    <property type="term" value="P:AMP salvage"/>
    <property type="evidence" value="ECO:0007669"/>
    <property type="project" value="UniProtKB-UniPathway"/>
</dbReference>
<dbReference type="GO" id="GO:0002055">
    <property type="term" value="F:adenine binding"/>
    <property type="evidence" value="ECO:0007669"/>
    <property type="project" value="TreeGrafter"/>
</dbReference>
<dbReference type="HOGENOM" id="CLU_063339_1_1_1"/>
<protein>
    <recommendedName>
        <fullName evidence="7">adenine phosphoribosyltransferase</fullName>
        <ecNumber evidence="7">2.4.2.7</ecNumber>
    </recommendedName>
</protein>
<dbReference type="SUPFAM" id="SSF53271">
    <property type="entry name" value="PRTase-like"/>
    <property type="match status" value="1"/>
</dbReference>
<evidence type="ECO:0000256" key="7">
    <source>
        <dbReference type="ARBA" id="ARBA00011893"/>
    </source>
</evidence>
<proteinExistence type="inferred from homology"/>
<dbReference type="PANTHER" id="PTHR32315">
    <property type="entry name" value="ADENINE PHOSPHORIBOSYLTRANSFERASE"/>
    <property type="match status" value="1"/>
</dbReference>
<dbReference type="GO" id="GO:0003999">
    <property type="term" value="F:adenine phosphoribosyltransferase activity"/>
    <property type="evidence" value="ECO:0007669"/>
    <property type="project" value="UniProtKB-EC"/>
</dbReference>
<dbReference type="RefSeq" id="XP_016762337.1">
    <property type="nucleotide sequence ID" value="XM_016909600.1"/>
</dbReference>
<evidence type="ECO:0000313" key="15">
    <source>
        <dbReference type="Proteomes" id="UP000016931"/>
    </source>
</evidence>
<dbReference type="GO" id="GO:0006166">
    <property type="term" value="P:purine ribonucleoside salvage"/>
    <property type="evidence" value="ECO:0007669"/>
    <property type="project" value="UniProtKB-KW"/>
</dbReference>
<comment type="pathway">
    <text evidence="4">Purine metabolism; AMP biosynthesis via salvage pathway; AMP from adenine: step 1/1.</text>
</comment>
<reference evidence="14 15" key="1">
    <citation type="journal article" date="2012" name="PLoS Pathog.">
        <title>Diverse lifestyles and strategies of plant pathogenesis encoded in the genomes of eighteen Dothideomycetes fungi.</title>
        <authorList>
            <person name="Ohm R.A."/>
            <person name="Feau N."/>
            <person name="Henrissat B."/>
            <person name="Schoch C.L."/>
            <person name="Horwitz B.A."/>
            <person name="Barry K.W."/>
            <person name="Condon B.J."/>
            <person name="Copeland A.C."/>
            <person name="Dhillon B."/>
            <person name="Glaser F."/>
            <person name="Hesse C.N."/>
            <person name="Kosti I."/>
            <person name="LaButti K."/>
            <person name="Lindquist E.A."/>
            <person name="Lucas S."/>
            <person name="Salamov A.A."/>
            <person name="Bradshaw R.E."/>
            <person name="Ciuffetti L."/>
            <person name="Hamelin R.C."/>
            <person name="Kema G.H.J."/>
            <person name="Lawrence C."/>
            <person name="Scott J.A."/>
            <person name="Spatafora J.W."/>
            <person name="Turgeon B.G."/>
            <person name="de Wit P.J.G.M."/>
            <person name="Zhong S."/>
            <person name="Goodwin S.B."/>
            <person name="Grigoriev I.V."/>
        </authorList>
    </citation>
    <scope>NUCLEOTIDE SEQUENCE [LARGE SCALE GENOMIC DNA]</scope>
    <source>
        <strain evidence="14 15">SO2202</strain>
    </source>
</reference>
<evidence type="ECO:0000259" key="13">
    <source>
        <dbReference type="Pfam" id="PF00156"/>
    </source>
</evidence>
<keyword evidence="8" id="KW-0963">Cytoplasm</keyword>
<dbReference type="InterPro" id="IPR000836">
    <property type="entry name" value="PRTase_dom"/>
</dbReference>
<evidence type="ECO:0000256" key="3">
    <source>
        <dbReference type="ARBA" id="ARBA00004496"/>
    </source>
</evidence>
<evidence type="ECO:0000256" key="11">
    <source>
        <dbReference type="ARBA" id="ARBA00022726"/>
    </source>
</evidence>
<dbReference type="UniPathway" id="UPA00588">
    <property type="reaction ID" value="UER00646"/>
</dbReference>
<evidence type="ECO:0000256" key="1">
    <source>
        <dbReference type="ARBA" id="ARBA00000868"/>
    </source>
</evidence>
<feature type="region of interest" description="Disordered" evidence="12">
    <location>
        <begin position="1"/>
        <end position="73"/>
    </location>
</feature>
<comment type="function">
    <text evidence="2">Catalyzes a salvage reaction resulting in the formation of AMP, that is energically less costly than de novo synthesis.</text>
</comment>
<evidence type="ECO:0000256" key="5">
    <source>
        <dbReference type="ARBA" id="ARBA00008391"/>
    </source>
</evidence>
<feature type="domain" description="Phosphoribosyltransferase" evidence="13">
    <location>
        <begin position="118"/>
        <end position="235"/>
    </location>
</feature>
<comment type="subcellular location">
    <subcellularLocation>
        <location evidence="3">Cytoplasm</location>
    </subcellularLocation>
</comment>
<dbReference type="Pfam" id="PF00156">
    <property type="entry name" value="Pribosyltran"/>
    <property type="match status" value="1"/>
</dbReference>
<dbReference type="PANTHER" id="PTHR32315:SF3">
    <property type="entry name" value="ADENINE PHOSPHORIBOSYLTRANSFERASE"/>
    <property type="match status" value="1"/>
</dbReference>
<feature type="compositionally biased region" description="Polar residues" evidence="12">
    <location>
        <begin position="1"/>
        <end position="12"/>
    </location>
</feature>
<dbReference type="GO" id="GO:0005737">
    <property type="term" value="C:cytoplasm"/>
    <property type="evidence" value="ECO:0007669"/>
    <property type="project" value="UniProtKB-SubCell"/>
</dbReference>
<evidence type="ECO:0000256" key="12">
    <source>
        <dbReference type="SAM" id="MobiDB-lite"/>
    </source>
</evidence>
<accession>M3C1M9</accession>
<dbReference type="EC" id="2.4.2.7" evidence="7"/>
<keyword evidence="11" id="KW-0660">Purine salvage</keyword>
<dbReference type="CDD" id="cd06223">
    <property type="entry name" value="PRTases_typeI"/>
    <property type="match status" value="1"/>
</dbReference>
<dbReference type="AlphaFoldDB" id="M3C1M9"/>
<keyword evidence="9 14" id="KW-0328">Glycosyltransferase</keyword>
<evidence type="ECO:0000256" key="2">
    <source>
        <dbReference type="ARBA" id="ARBA00003968"/>
    </source>
</evidence>
<dbReference type="NCBIfam" id="NF002634">
    <property type="entry name" value="PRK02304.1-3"/>
    <property type="match status" value="1"/>
</dbReference>
<evidence type="ECO:0000313" key="14">
    <source>
        <dbReference type="EMBL" id="EMF14216.1"/>
    </source>
</evidence>
<keyword evidence="15" id="KW-1185">Reference proteome</keyword>
<dbReference type="InterPro" id="IPR050054">
    <property type="entry name" value="UPRTase/APRTase"/>
</dbReference>
<dbReference type="Gene3D" id="3.40.50.2020">
    <property type="match status" value="1"/>
</dbReference>
<evidence type="ECO:0000256" key="10">
    <source>
        <dbReference type="ARBA" id="ARBA00022679"/>
    </source>
</evidence>
<evidence type="ECO:0000256" key="9">
    <source>
        <dbReference type="ARBA" id="ARBA00022676"/>
    </source>
</evidence>
<dbReference type="eggNOG" id="KOG1712">
    <property type="taxonomic scope" value="Eukaryota"/>
</dbReference>
<feature type="compositionally biased region" description="Low complexity" evidence="12">
    <location>
        <begin position="22"/>
        <end position="36"/>
    </location>
</feature>
<dbReference type="FunFam" id="3.40.50.2020:FF:000004">
    <property type="entry name" value="Adenine phosphoribosyltransferase"/>
    <property type="match status" value="1"/>
</dbReference>
<dbReference type="HAMAP" id="MF_00004">
    <property type="entry name" value="Aden_phosphoribosyltr"/>
    <property type="match status" value="1"/>
</dbReference>
<dbReference type="NCBIfam" id="TIGR01090">
    <property type="entry name" value="apt"/>
    <property type="match status" value="1"/>
</dbReference>
<dbReference type="STRING" id="692275.M3C1M9"/>
<dbReference type="OMA" id="QAYDLEY"/>
<comment type="catalytic activity">
    <reaction evidence="1">
        <text>AMP + diphosphate = 5-phospho-alpha-D-ribose 1-diphosphate + adenine</text>
        <dbReference type="Rhea" id="RHEA:16609"/>
        <dbReference type="ChEBI" id="CHEBI:16708"/>
        <dbReference type="ChEBI" id="CHEBI:33019"/>
        <dbReference type="ChEBI" id="CHEBI:58017"/>
        <dbReference type="ChEBI" id="CHEBI:456215"/>
        <dbReference type="EC" id="2.4.2.7"/>
    </reaction>
</comment>